<dbReference type="SUPFAM" id="SSF53850">
    <property type="entry name" value="Periplasmic binding protein-like II"/>
    <property type="match status" value="1"/>
</dbReference>
<comment type="caution">
    <text evidence="3">The sequence shown here is derived from an EMBL/GenBank/DDBJ whole genome shotgun (WGS) entry which is preliminary data.</text>
</comment>
<dbReference type="PANTHER" id="PTHR42928">
    <property type="entry name" value="TRICARBOXYLATE-BINDING PROTEIN"/>
    <property type="match status" value="1"/>
</dbReference>
<sequence length="344" mass="35256">MARNRTRLAAVVIAAVSVLVVSACGHSSSAAGDNPGTGAGGDAASAADFPSQDFEYVVPYNPGGSTDPVGREFSRLLADELGTRATVTNRPGGDETIGVASVLEAAPDGYTLGLTSASGIIVQPLVNDQLSYKEPSDFTSVVKMVEAPNALLVKGDGPFRTLDDFVRAAKEKPGQIRVGTTGRLTNNTFALLALEKQAGIDLNIVPFSGGAGEAVRATLGGQVEAAIPTAAAQLGLVQAGELRALAHTGDAAYNAFLPGAVPFSDAGFDVPFSSDYLTVAPKGLPPAVRGELVEAALTVAKSDDWAKWCKDNGYLADPMAGPELDAWIQGAIEDSRAAIVLSEG</sequence>
<dbReference type="Gene3D" id="3.40.190.150">
    <property type="entry name" value="Bordetella uptake gene, domain 1"/>
    <property type="match status" value="1"/>
</dbReference>
<dbReference type="RefSeq" id="WP_241042857.1">
    <property type="nucleotide sequence ID" value="NZ_BAAAJF010000043.1"/>
</dbReference>
<dbReference type="Proteomes" id="UP001299970">
    <property type="component" value="Unassembled WGS sequence"/>
</dbReference>
<evidence type="ECO:0000256" key="1">
    <source>
        <dbReference type="ARBA" id="ARBA00006987"/>
    </source>
</evidence>
<dbReference type="InterPro" id="IPR042100">
    <property type="entry name" value="Bug_dom1"/>
</dbReference>
<evidence type="ECO:0000256" key="2">
    <source>
        <dbReference type="SAM" id="SignalP"/>
    </source>
</evidence>
<keyword evidence="2" id="KW-0732">Signal</keyword>
<organism evidence="3 4">
    <name type="scientific">Pseudonocardia alaniniphila</name>
    <dbReference type="NCBI Taxonomy" id="75291"/>
    <lineage>
        <taxon>Bacteria</taxon>
        <taxon>Bacillati</taxon>
        <taxon>Actinomycetota</taxon>
        <taxon>Actinomycetes</taxon>
        <taxon>Pseudonocardiales</taxon>
        <taxon>Pseudonocardiaceae</taxon>
        <taxon>Pseudonocardia</taxon>
    </lineage>
</organism>
<dbReference type="InterPro" id="IPR005064">
    <property type="entry name" value="BUG"/>
</dbReference>
<comment type="similarity">
    <text evidence="1">Belongs to the UPF0065 (bug) family.</text>
</comment>
<feature type="chain" id="PRO_5047214180" evidence="2">
    <location>
        <begin position="24"/>
        <end position="344"/>
    </location>
</feature>
<evidence type="ECO:0000313" key="4">
    <source>
        <dbReference type="Proteomes" id="UP001299970"/>
    </source>
</evidence>
<dbReference type="Gene3D" id="3.40.190.10">
    <property type="entry name" value="Periplasmic binding protein-like II"/>
    <property type="match status" value="1"/>
</dbReference>
<dbReference type="CDD" id="cd07012">
    <property type="entry name" value="PBP2_Bug_TTT"/>
    <property type="match status" value="1"/>
</dbReference>
<gene>
    <name evidence="3" type="ORF">MMF94_40765</name>
</gene>
<protein>
    <submittedName>
        <fullName evidence="3">Tripartite tricarboxylate transporter substrate binding protein</fullName>
    </submittedName>
</protein>
<dbReference type="PANTHER" id="PTHR42928:SF5">
    <property type="entry name" value="BLR1237 PROTEIN"/>
    <property type="match status" value="1"/>
</dbReference>
<proteinExistence type="inferred from homology"/>
<dbReference type="PIRSF" id="PIRSF017082">
    <property type="entry name" value="YflP"/>
    <property type="match status" value="1"/>
</dbReference>
<name>A0ABS9TU79_9PSEU</name>
<dbReference type="EMBL" id="JAKXMK010000055">
    <property type="protein sequence ID" value="MCH6172051.1"/>
    <property type="molecule type" value="Genomic_DNA"/>
</dbReference>
<dbReference type="Pfam" id="PF03401">
    <property type="entry name" value="TctC"/>
    <property type="match status" value="1"/>
</dbReference>
<reference evidence="3 4" key="1">
    <citation type="submission" date="2022-03" db="EMBL/GenBank/DDBJ databases">
        <title>Pseudonocardia alaer sp. nov., a novel actinomycete isolated from reed forest soil.</title>
        <authorList>
            <person name="Wang L."/>
        </authorList>
    </citation>
    <scope>NUCLEOTIDE SEQUENCE [LARGE SCALE GENOMIC DNA]</scope>
    <source>
        <strain evidence="3 4">Y-16303</strain>
    </source>
</reference>
<dbReference type="PROSITE" id="PS51257">
    <property type="entry name" value="PROKAR_LIPOPROTEIN"/>
    <property type="match status" value="1"/>
</dbReference>
<feature type="signal peptide" evidence="2">
    <location>
        <begin position="1"/>
        <end position="23"/>
    </location>
</feature>
<keyword evidence="4" id="KW-1185">Reference proteome</keyword>
<evidence type="ECO:0000313" key="3">
    <source>
        <dbReference type="EMBL" id="MCH6172051.1"/>
    </source>
</evidence>
<accession>A0ABS9TU79</accession>